<gene>
    <name evidence="1" type="ORF">D917_07702</name>
</gene>
<dbReference type="Proteomes" id="UP000243006">
    <property type="component" value="Unassembled WGS sequence"/>
</dbReference>
<proteinExistence type="predicted"/>
<name>A0A1Y3EMW1_9BILA</name>
<organism evidence="1 2">
    <name type="scientific">Trichinella nativa</name>
    <dbReference type="NCBI Taxonomy" id="6335"/>
    <lineage>
        <taxon>Eukaryota</taxon>
        <taxon>Metazoa</taxon>
        <taxon>Ecdysozoa</taxon>
        <taxon>Nematoda</taxon>
        <taxon>Enoplea</taxon>
        <taxon>Dorylaimia</taxon>
        <taxon>Trichinellida</taxon>
        <taxon>Trichinellidae</taxon>
        <taxon>Trichinella</taxon>
    </lineage>
</organism>
<comment type="caution">
    <text evidence="1">The sequence shown here is derived from an EMBL/GenBank/DDBJ whole genome shotgun (WGS) entry which is preliminary data.</text>
</comment>
<sequence>MASKFDIFRFGPFHRQPIDKAIYCFLTLVVLCCLENIRTGEDGHKLTIDETSRSFSVKGTNQLEVWVVFTIRHQTTSCLQETLFTAFTAAHGLCPQRRRVTTE</sequence>
<evidence type="ECO:0000313" key="1">
    <source>
        <dbReference type="EMBL" id="OUC46463.1"/>
    </source>
</evidence>
<protein>
    <submittedName>
        <fullName evidence="1">Uncharacterized protein</fullName>
    </submittedName>
</protein>
<dbReference type="AlphaFoldDB" id="A0A1Y3EMW1"/>
<evidence type="ECO:0000313" key="2">
    <source>
        <dbReference type="Proteomes" id="UP000243006"/>
    </source>
</evidence>
<dbReference type="EMBL" id="LVZM01006747">
    <property type="protein sequence ID" value="OUC46463.1"/>
    <property type="molecule type" value="Genomic_DNA"/>
</dbReference>
<reference evidence="1 2" key="1">
    <citation type="submission" date="2015-04" db="EMBL/GenBank/DDBJ databases">
        <title>Draft genome of the roundworm Trichinella nativa.</title>
        <authorList>
            <person name="Mitreva M."/>
        </authorList>
    </citation>
    <scope>NUCLEOTIDE SEQUENCE [LARGE SCALE GENOMIC DNA]</scope>
    <source>
        <strain evidence="1 2">ISS45</strain>
    </source>
</reference>
<accession>A0A1Y3EMW1</accession>